<dbReference type="Gene3D" id="3.40.50.2300">
    <property type="match status" value="1"/>
</dbReference>
<dbReference type="GO" id="GO:0003723">
    <property type="term" value="F:RNA binding"/>
    <property type="evidence" value="ECO:0007669"/>
    <property type="project" value="InterPro"/>
</dbReference>
<evidence type="ECO:0000256" key="1">
    <source>
        <dbReference type="PROSITE-ProRule" id="PRU00169"/>
    </source>
</evidence>
<dbReference type="InterPro" id="IPR005561">
    <property type="entry name" value="ANTAR"/>
</dbReference>
<dbReference type="InterPro" id="IPR011006">
    <property type="entry name" value="CheY-like_superfamily"/>
</dbReference>
<keyword evidence="5" id="KW-1185">Reference proteome</keyword>
<keyword evidence="1" id="KW-0597">Phosphoprotein</keyword>
<dbReference type="Pfam" id="PF00072">
    <property type="entry name" value="Response_reg"/>
    <property type="match status" value="1"/>
</dbReference>
<dbReference type="SMART" id="SM00448">
    <property type="entry name" value="REC"/>
    <property type="match status" value="1"/>
</dbReference>
<dbReference type="InterPro" id="IPR036388">
    <property type="entry name" value="WH-like_DNA-bd_sf"/>
</dbReference>
<evidence type="ECO:0000259" key="3">
    <source>
        <dbReference type="PROSITE" id="PS50921"/>
    </source>
</evidence>
<dbReference type="PROSITE" id="PS50110">
    <property type="entry name" value="RESPONSE_REGULATORY"/>
    <property type="match status" value="1"/>
</dbReference>
<dbReference type="PANTHER" id="PTHR43367:SF1">
    <property type="entry name" value="TWO-COMPONENT RESPONSE REGULATOR-LIKE APRR6-RELATED"/>
    <property type="match status" value="1"/>
</dbReference>
<dbReference type="PANTHER" id="PTHR43367">
    <property type="match status" value="1"/>
</dbReference>
<evidence type="ECO:0000259" key="2">
    <source>
        <dbReference type="PROSITE" id="PS50110"/>
    </source>
</evidence>
<dbReference type="GO" id="GO:0000160">
    <property type="term" value="P:phosphorelay signal transduction system"/>
    <property type="evidence" value="ECO:0007669"/>
    <property type="project" value="InterPro"/>
</dbReference>
<accession>A0A8J7KAH3</accession>
<reference evidence="4" key="1">
    <citation type="submission" date="2020-10" db="EMBL/GenBank/DDBJ databases">
        <title>Bacterium isolated from coastal waters sediment.</title>
        <authorList>
            <person name="Chen R.-J."/>
            <person name="Lu D.-C."/>
            <person name="Zhu K.-L."/>
            <person name="Du Z.-J."/>
        </authorList>
    </citation>
    <scope>NUCLEOTIDE SEQUENCE</scope>
    <source>
        <strain evidence="4">N1Y112</strain>
    </source>
</reference>
<evidence type="ECO:0000313" key="4">
    <source>
        <dbReference type="EMBL" id="MBE9397981.1"/>
    </source>
</evidence>
<dbReference type="InterPro" id="IPR008327">
    <property type="entry name" value="Sig_transdc_resp-reg_antiterm"/>
</dbReference>
<protein>
    <submittedName>
        <fullName evidence="4">ANTAR domain-containing protein</fullName>
    </submittedName>
</protein>
<dbReference type="SMART" id="SM01012">
    <property type="entry name" value="ANTAR"/>
    <property type="match status" value="1"/>
</dbReference>
<feature type="domain" description="Response regulatory" evidence="2">
    <location>
        <begin position="8"/>
        <end position="123"/>
    </location>
</feature>
<evidence type="ECO:0000313" key="5">
    <source>
        <dbReference type="Proteomes" id="UP000640333"/>
    </source>
</evidence>
<dbReference type="RefSeq" id="WP_193953597.1">
    <property type="nucleotide sequence ID" value="NZ_JADEYS010000011.1"/>
</dbReference>
<dbReference type="AlphaFoldDB" id="A0A8J7KAH3"/>
<comment type="caution">
    <text evidence="4">The sequence shown here is derived from an EMBL/GenBank/DDBJ whole genome shotgun (WGS) entry which is preliminary data.</text>
</comment>
<dbReference type="PROSITE" id="PS50921">
    <property type="entry name" value="ANTAR"/>
    <property type="match status" value="1"/>
</dbReference>
<dbReference type="Proteomes" id="UP000640333">
    <property type="component" value="Unassembled WGS sequence"/>
</dbReference>
<dbReference type="InterPro" id="IPR001789">
    <property type="entry name" value="Sig_transdc_resp-reg_receiver"/>
</dbReference>
<dbReference type="PIRSF" id="PIRSF036382">
    <property type="entry name" value="RR_antiterm"/>
    <property type="match status" value="1"/>
</dbReference>
<dbReference type="Pfam" id="PF03861">
    <property type="entry name" value="ANTAR"/>
    <property type="match status" value="1"/>
</dbReference>
<gene>
    <name evidence="4" type="ORF">IOQ59_12000</name>
</gene>
<proteinExistence type="predicted"/>
<dbReference type="SUPFAM" id="SSF52172">
    <property type="entry name" value="CheY-like"/>
    <property type="match status" value="1"/>
</dbReference>
<dbReference type="EMBL" id="JADEYS010000011">
    <property type="protein sequence ID" value="MBE9397981.1"/>
    <property type="molecule type" value="Genomic_DNA"/>
</dbReference>
<name>A0A8J7KAH3_9GAMM</name>
<organism evidence="4 5">
    <name type="scientific">Pontibacterium sinense</name>
    <dbReference type="NCBI Taxonomy" id="2781979"/>
    <lineage>
        <taxon>Bacteria</taxon>
        <taxon>Pseudomonadati</taxon>
        <taxon>Pseudomonadota</taxon>
        <taxon>Gammaproteobacteria</taxon>
        <taxon>Oceanospirillales</taxon>
        <taxon>Oceanospirillaceae</taxon>
        <taxon>Pontibacterium</taxon>
    </lineage>
</organism>
<feature type="domain" description="ANTAR" evidence="3">
    <location>
        <begin position="129"/>
        <end position="190"/>
    </location>
</feature>
<sequence>MKDSRSLDVLIVDDEPTRADALFEALNALGHKVVCHLSDSSGLCDQVSERSPDIVIIDMDSPNRDTLESMAAMSQSNPRPIVFFAEKANDRDSISAAINAGVSAYIADGLQTDRVKAIMDTAIAQFDAFHSLRTELEKAKIQLSERKVVEKAKGMLMKHQGCDEEQAYKTLRKLAMDRSQKLVEVAQSVIDILELTGLPKTGKR</sequence>
<feature type="modified residue" description="4-aspartylphosphate" evidence="1">
    <location>
        <position position="58"/>
    </location>
</feature>
<dbReference type="Gene3D" id="1.10.10.10">
    <property type="entry name" value="Winged helix-like DNA-binding domain superfamily/Winged helix DNA-binding domain"/>
    <property type="match status" value="1"/>
</dbReference>